<dbReference type="GO" id="GO:0000287">
    <property type="term" value="F:magnesium ion binding"/>
    <property type="evidence" value="ECO:0007669"/>
    <property type="project" value="UniProtKB-UniRule"/>
</dbReference>
<comment type="catalytic activity">
    <reaction evidence="8 9">
        <text>2 pyruvate + H(+) = (2S)-2-acetolactate + CO2</text>
        <dbReference type="Rhea" id="RHEA:25249"/>
        <dbReference type="ChEBI" id="CHEBI:15361"/>
        <dbReference type="ChEBI" id="CHEBI:15378"/>
        <dbReference type="ChEBI" id="CHEBI:16526"/>
        <dbReference type="ChEBI" id="CHEBI:58476"/>
        <dbReference type="EC" id="2.2.1.6"/>
    </reaction>
</comment>
<keyword evidence="9" id="KW-0479">Metal-binding</keyword>
<dbReference type="InterPro" id="IPR011766">
    <property type="entry name" value="TPP_enzyme_TPP-bd"/>
</dbReference>
<comment type="caution">
    <text evidence="13">The sequence shown here is derived from an EMBL/GenBank/DDBJ whole genome shotgun (WGS) entry which is preliminary data.</text>
</comment>
<dbReference type="Gene3D" id="3.40.50.970">
    <property type="match status" value="2"/>
</dbReference>
<dbReference type="AlphaFoldDB" id="A0AAE3DXF8"/>
<dbReference type="FunFam" id="3.40.50.970:FF:000007">
    <property type="entry name" value="Acetolactate synthase"/>
    <property type="match status" value="1"/>
</dbReference>
<dbReference type="PANTHER" id="PTHR18968">
    <property type="entry name" value="THIAMINE PYROPHOSPHATE ENZYMES"/>
    <property type="match status" value="1"/>
</dbReference>
<evidence type="ECO:0000256" key="9">
    <source>
        <dbReference type="RuleBase" id="RU003591"/>
    </source>
</evidence>
<dbReference type="Pfam" id="PF00205">
    <property type="entry name" value="TPP_enzyme_M"/>
    <property type="match status" value="1"/>
</dbReference>
<dbReference type="Pfam" id="PF02775">
    <property type="entry name" value="TPP_enzyme_C"/>
    <property type="match status" value="1"/>
</dbReference>
<evidence type="ECO:0000256" key="3">
    <source>
        <dbReference type="ARBA" id="ARBA00007812"/>
    </source>
</evidence>
<dbReference type="PANTHER" id="PTHR18968:SF13">
    <property type="entry name" value="ACETOLACTATE SYNTHASE CATALYTIC SUBUNIT, MITOCHONDRIAL"/>
    <property type="match status" value="1"/>
</dbReference>
<evidence type="ECO:0000256" key="1">
    <source>
        <dbReference type="ARBA" id="ARBA00004974"/>
    </source>
</evidence>
<feature type="domain" description="Thiamine pyrophosphate enzyme central" evidence="10">
    <location>
        <begin position="193"/>
        <end position="328"/>
    </location>
</feature>
<evidence type="ECO:0000256" key="2">
    <source>
        <dbReference type="ARBA" id="ARBA00005025"/>
    </source>
</evidence>
<keyword evidence="9" id="KW-0460">Magnesium</keyword>
<dbReference type="EMBL" id="JAJEQM010000003">
    <property type="protein sequence ID" value="MCC2209747.1"/>
    <property type="molecule type" value="Genomic_DNA"/>
</dbReference>
<dbReference type="GO" id="GO:0005948">
    <property type="term" value="C:acetolactate synthase complex"/>
    <property type="evidence" value="ECO:0007669"/>
    <property type="project" value="TreeGrafter"/>
</dbReference>
<evidence type="ECO:0000256" key="4">
    <source>
        <dbReference type="ARBA" id="ARBA00013145"/>
    </source>
</evidence>
<dbReference type="SUPFAM" id="SSF52467">
    <property type="entry name" value="DHS-like NAD/FAD-binding domain"/>
    <property type="match status" value="1"/>
</dbReference>
<evidence type="ECO:0000313" key="14">
    <source>
        <dbReference type="Proteomes" id="UP001198242"/>
    </source>
</evidence>
<dbReference type="InterPro" id="IPR012000">
    <property type="entry name" value="Thiamin_PyroP_enz_cen_dom"/>
</dbReference>
<dbReference type="Proteomes" id="UP001198242">
    <property type="component" value="Unassembled WGS sequence"/>
</dbReference>
<dbReference type="NCBIfam" id="TIGR00118">
    <property type="entry name" value="acolac_lg"/>
    <property type="match status" value="1"/>
</dbReference>
<dbReference type="InterPro" id="IPR029061">
    <property type="entry name" value="THDP-binding"/>
</dbReference>
<gene>
    <name evidence="13" type="primary">ilvB</name>
    <name evidence="13" type="ORF">LKE05_02920</name>
</gene>
<dbReference type="GO" id="GO:0009097">
    <property type="term" value="P:isoleucine biosynthetic process"/>
    <property type="evidence" value="ECO:0007669"/>
    <property type="project" value="TreeGrafter"/>
</dbReference>
<evidence type="ECO:0000259" key="11">
    <source>
        <dbReference type="Pfam" id="PF02775"/>
    </source>
</evidence>
<comment type="pathway">
    <text evidence="1 9">Amino-acid biosynthesis; L-isoleucine biosynthesis; L-isoleucine from 2-oxobutanoate: step 1/4.</text>
</comment>
<sequence>MRMTGAEMVVKTLEKNGVKVVFGYPGAANCPIIDKLSFSSIKHILTRNEQGAAHMASGYARVTKQAGVCTATSGPGATNLITGIATAYMDSIPMVALTGQVATKLIGKDAFQEVDITGATLPFTKHSYLIKDGLDIPRVVNEAFHIANTGRPGPVLIDFPMDLLKKEFDYPDEDEDVNIRGYKLMGKANESQVKKVAEAIKGAKKPVILAGGGVVISDATNEFRKFVKETDIPVVSTMMGIGILPSDNPRYYGMIGSHGVKRANLLFNRADLVIVMGSRLGDRTVANVKGLEEGNKLIHIDLDPAEIGKNTQPYIPVVGDIKDVLEQLTSQISGYKTSKEWIDEADELRQRFTHKPVCEDNGFVNPKYFLNVLSEKTNSDVYLSTEVGQNQIWCANNFNFKTPRSLLTSGGFGTMGYGLPAAIGASVAANGSKPVIAVMGDGSFQMDLPEMGTMAQWDIPVKMVLFQNHRLGMVHEHQYLLYKSNYQAVEIEGKPDFAMLAKAYGFESGIANENSEVSEAIDKMMAHDGSYLLIVNVNPFEPTGDALNEATLPKKEDK</sequence>
<dbReference type="GO" id="GO:0009099">
    <property type="term" value="P:L-valine biosynthetic process"/>
    <property type="evidence" value="ECO:0007669"/>
    <property type="project" value="TreeGrafter"/>
</dbReference>
<dbReference type="Gene3D" id="3.40.50.1220">
    <property type="entry name" value="TPP-binding domain"/>
    <property type="match status" value="1"/>
</dbReference>
<keyword evidence="7 9" id="KW-0100">Branched-chain amino acid biosynthesis</keyword>
<feature type="domain" description="Thiamine pyrophosphate enzyme TPP-binding" evidence="11">
    <location>
        <begin position="387"/>
        <end position="535"/>
    </location>
</feature>
<dbReference type="InterPro" id="IPR012846">
    <property type="entry name" value="Acetolactate_synth_lsu"/>
</dbReference>
<dbReference type="GO" id="GO:0030976">
    <property type="term" value="F:thiamine pyrophosphate binding"/>
    <property type="evidence" value="ECO:0007669"/>
    <property type="project" value="UniProtKB-UniRule"/>
</dbReference>
<comment type="pathway">
    <text evidence="2 9">Amino-acid biosynthesis; L-valine biosynthesis; L-valine from pyruvate: step 1/4.</text>
</comment>
<name>A0AAE3DXF8_9FIRM</name>
<dbReference type="RefSeq" id="WP_349163912.1">
    <property type="nucleotide sequence ID" value="NZ_JAJEQM010000003.1"/>
</dbReference>
<feature type="domain" description="Thiamine pyrophosphate enzyme N-terminal TPP-binding" evidence="12">
    <location>
        <begin position="3"/>
        <end position="117"/>
    </location>
</feature>
<dbReference type="InterPro" id="IPR029035">
    <property type="entry name" value="DHS-like_NAD/FAD-binding_dom"/>
</dbReference>
<proteinExistence type="inferred from homology"/>
<evidence type="ECO:0000256" key="8">
    <source>
        <dbReference type="ARBA" id="ARBA00048670"/>
    </source>
</evidence>
<dbReference type="Pfam" id="PF02776">
    <property type="entry name" value="TPP_enzyme_N"/>
    <property type="match status" value="1"/>
</dbReference>
<evidence type="ECO:0000313" key="13">
    <source>
        <dbReference type="EMBL" id="MCC2209747.1"/>
    </source>
</evidence>
<dbReference type="FunFam" id="3.40.50.1220:FF:000008">
    <property type="entry name" value="Acetolactate synthase"/>
    <property type="match status" value="1"/>
</dbReference>
<dbReference type="CDD" id="cd07035">
    <property type="entry name" value="TPP_PYR_POX_like"/>
    <property type="match status" value="1"/>
</dbReference>
<keyword evidence="5 9" id="KW-0028">Amino-acid biosynthesis</keyword>
<evidence type="ECO:0000259" key="12">
    <source>
        <dbReference type="Pfam" id="PF02776"/>
    </source>
</evidence>
<dbReference type="GO" id="GO:0050660">
    <property type="term" value="F:flavin adenine dinucleotide binding"/>
    <property type="evidence" value="ECO:0007669"/>
    <property type="project" value="InterPro"/>
</dbReference>
<accession>A0AAE3DXF8</accession>
<dbReference type="SUPFAM" id="SSF52518">
    <property type="entry name" value="Thiamin diphosphate-binding fold (THDP-binding)"/>
    <property type="match status" value="2"/>
</dbReference>
<comment type="cofactor">
    <cofactor evidence="9">
        <name>Mg(2+)</name>
        <dbReference type="ChEBI" id="CHEBI:18420"/>
    </cofactor>
    <text evidence="9">Binds 1 Mg(2+) ion per subunit.</text>
</comment>
<reference evidence="13 14" key="1">
    <citation type="submission" date="2021-10" db="EMBL/GenBank/DDBJ databases">
        <title>Anaerobic single-cell dispensing facilitates the cultivation of human gut bacteria.</title>
        <authorList>
            <person name="Afrizal A."/>
        </authorList>
    </citation>
    <scope>NUCLEOTIDE SEQUENCE [LARGE SCALE GENOMIC DNA]</scope>
    <source>
        <strain evidence="13 14">CLA-AA-H232</strain>
    </source>
</reference>
<dbReference type="GO" id="GO:0003984">
    <property type="term" value="F:acetolactate synthase activity"/>
    <property type="evidence" value="ECO:0007669"/>
    <property type="project" value="UniProtKB-EC"/>
</dbReference>
<evidence type="ECO:0000256" key="5">
    <source>
        <dbReference type="ARBA" id="ARBA00022605"/>
    </source>
</evidence>
<evidence type="ECO:0000256" key="6">
    <source>
        <dbReference type="ARBA" id="ARBA00023052"/>
    </source>
</evidence>
<dbReference type="InterPro" id="IPR012001">
    <property type="entry name" value="Thiamin_PyroP_enz_TPP-bd_dom"/>
</dbReference>
<organism evidence="13 14">
    <name type="scientific">Hominilimicola fabiformis</name>
    <dbReference type="NCBI Taxonomy" id="2885356"/>
    <lineage>
        <taxon>Bacteria</taxon>
        <taxon>Bacillati</taxon>
        <taxon>Bacillota</taxon>
        <taxon>Clostridia</taxon>
        <taxon>Eubacteriales</taxon>
        <taxon>Oscillospiraceae</taxon>
        <taxon>Hominilimicola</taxon>
    </lineage>
</organism>
<dbReference type="EC" id="2.2.1.6" evidence="4 9"/>
<comment type="cofactor">
    <cofactor evidence="9">
        <name>thiamine diphosphate</name>
        <dbReference type="ChEBI" id="CHEBI:58937"/>
    </cofactor>
    <text evidence="9">Binds 1 thiamine pyrophosphate per subunit.</text>
</comment>
<evidence type="ECO:0000259" key="10">
    <source>
        <dbReference type="Pfam" id="PF00205"/>
    </source>
</evidence>
<evidence type="ECO:0000256" key="7">
    <source>
        <dbReference type="ARBA" id="ARBA00023304"/>
    </source>
</evidence>
<dbReference type="InterPro" id="IPR045229">
    <property type="entry name" value="TPP_enz"/>
</dbReference>
<keyword evidence="6 9" id="KW-0786">Thiamine pyrophosphate</keyword>
<keyword evidence="14" id="KW-1185">Reference proteome</keyword>
<comment type="similarity">
    <text evidence="3 9">Belongs to the TPP enzyme family.</text>
</comment>
<protein>
    <recommendedName>
        <fullName evidence="4 9">Acetolactate synthase</fullName>
        <ecNumber evidence="4 9">2.2.1.6</ecNumber>
    </recommendedName>
</protein>
<keyword evidence="9 13" id="KW-0808">Transferase</keyword>